<evidence type="ECO:0000256" key="11">
    <source>
        <dbReference type="ARBA" id="ARBA00048304"/>
    </source>
</evidence>
<evidence type="ECO:0000259" key="13">
    <source>
        <dbReference type="Pfam" id="PF21713"/>
    </source>
</evidence>
<evidence type="ECO:0000256" key="1">
    <source>
        <dbReference type="ARBA" id="ARBA00022679"/>
    </source>
</evidence>
<evidence type="ECO:0000256" key="10">
    <source>
        <dbReference type="ARBA" id="ARBA00044145"/>
    </source>
</evidence>
<dbReference type="Pfam" id="PF21713">
    <property type="entry name" value="DncV_C"/>
    <property type="match status" value="1"/>
</dbReference>
<dbReference type="GO" id="GO:0005524">
    <property type="term" value="F:ATP binding"/>
    <property type="evidence" value="ECO:0007669"/>
    <property type="project" value="UniProtKB-KW"/>
</dbReference>
<evidence type="ECO:0000256" key="3">
    <source>
        <dbReference type="ARBA" id="ARBA00022723"/>
    </source>
</evidence>
<evidence type="ECO:0000259" key="12">
    <source>
        <dbReference type="Pfam" id="PF21654"/>
    </source>
</evidence>
<dbReference type="CDD" id="cd05400">
    <property type="entry name" value="NT_2-5OAS_ClassI-CCAase"/>
    <property type="match status" value="1"/>
</dbReference>
<reference evidence="14 15" key="1">
    <citation type="submission" date="2019-11" db="EMBL/GenBank/DDBJ databases">
        <title>Draft genome sequences of five Paenibacillus species of dairy origin.</title>
        <authorList>
            <person name="Olajide A.M."/>
            <person name="Chen S."/>
            <person name="Lapointe G."/>
        </authorList>
    </citation>
    <scope>NUCLEOTIDE SEQUENCE [LARGE SCALE GENOMIC DNA]</scope>
    <source>
        <strain evidence="14 15">3CT49</strain>
    </source>
</reference>
<feature type="domain" description="Cyclic GMP-AMP synthase DncV-like nucleotidyltransferase" evidence="12">
    <location>
        <begin position="49"/>
        <end position="133"/>
    </location>
</feature>
<evidence type="ECO:0000256" key="5">
    <source>
        <dbReference type="ARBA" id="ARBA00022840"/>
    </source>
</evidence>
<keyword evidence="8" id="KW-0051">Antiviral defense</keyword>
<sequence>MSDCHDLFINFHDEIYLPPDQKAQLRTSRNALRKKIRKYFTETLGFKEPLFYGQGSYSMNTTVKPIDCEFDIDDGVYLEHLKDEDEENWNTPSKVHDWIMDAVDGHTSTPPENKLTCVRVIYKNEYHIDLPIYVKKEGEHPKLAHRSKGWIDSDPKLLTEWFNGEVKDKGDQLKRIVRYLKAWKDFKEGNVKMPSGMFLTILASNNFEANDRDDLALLNTAQGIYDSLNDEFTLIRPVFPDEDLFEDWSDTRRDNFFNKLNDLIQKGTAAINQSKKSEASKKWIKVFGDRFPEYKDDDTDLVKNSLVIKSPSPPLLGNHGRSA</sequence>
<dbReference type="InterPro" id="IPR047805">
    <property type="entry name" value="GAMP_synthase"/>
</dbReference>
<dbReference type="Proteomes" id="UP000442469">
    <property type="component" value="Unassembled WGS sequence"/>
</dbReference>
<proteinExistence type="predicted"/>
<dbReference type="GO" id="GO:0009117">
    <property type="term" value="P:nucleotide metabolic process"/>
    <property type="evidence" value="ECO:0007669"/>
    <property type="project" value="UniProtKB-KW"/>
</dbReference>
<dbReference type="AlphaFoldDB" id="A0A6N8EV29"/>
<dbReference type="EMBL" id="WNZZ01000004">
    <property type="protein sequence ID" value="MUG22291.1"/>
    <property type="molecule type" value="Genomic_DNA"/>
</dbReference>
<keyword evidence="1" id="KW-0808">Transferase</keyword>
<dbReference type="InterPro" id="IPR048446">
    <property type="entry name" value="DncV_C"/>
</dbReference>
<dbReference type="GO" id="GO:0005525">
    <property type="term" value="F:GTP binding"/>
    <property type="evidence" value="ECO:0007669"/>
    <property type="project" value="UniProtKB-KW"/>
</dbReference>
<dbReference type="GO" id="GO:0051607">
    <property type="term" value="P:defense response to virus"/>
    <property type="evidence" value="ECO:0007669"/>
    <property type="project" value="UniProtKB-KW"/>
</dbReference>
<organism evidence="14 15">
    <name type="scientific">Paenibacillus macerans</name>
    <name type="common">Bacillus macerans</name>
    <dbReference type="NCBI Taxonomy" id="44252"/>
    <lineage>
        <taxon>Bacteria</taxon>
        <taxon>Bacillati</taxon>
        <taxon>Bacillota</taxon>
        <taxon>Bacilli</taxon>
        <taxon>Bacillales</taxon>
        <taxon>Paenibacillaceae</taxon>
        <taxon>Paenibacillus</taxon>
    </lineage>
</organism>
<dbReference type="GO" id="GO:0046872">
    <property type="term" value="F:metal ion binding"/>
    <property type="evidence" value="ECO:0007669"/>
    <property type="project" value="UniProtKB-KW"/>
</dbReference>
<name>A0A6N8EV29_PAEMA</name>
<dbReference type="InterPro" id="IPR006116">
    <property type="entry name" value="NT_2-5OAS_ClassI-CCAase"/>
</dbReference>
<evidence type="ECO:0000256" key="4">
    <source>
        <dbReference type="ARBA" id="ARBA00022741"/>
    </source>
</evidence>
<evidence type="ECO:0000313" key="14">
    <source>
        <dbReference type="EMBL" id="MUG22291.1"/>
    </source>
</evidence>
<evidence type="ECO:0000313" key="15">
    <source>
        <dbReference type="Proteomes" id="UP000442469"/>
    </source>
</evidence>
<accession>A0A6N8EV29</accession>
<feature type="domain" description="Cyclic GMP-AMP synthase C-terminal" evidence="13">
    <location>
        <begin position="170"/>
        <end position="292"/>
    </location>
</feature>
<dbReference type="InterPro" id="IPR048445">
    <property type="entry name" value="DncV-like_NTFase"/>
</dbReference>
<comment type="caution">
    <text evidence="14">The sequence shown here is derived from an EMBL/GenBank/DDBJ whole genome shotgun (WGS) entry which is preliminary data.</text>
</comment>
<evidence type="ECO:0000256" key="7">
    <source>
        <dbReference type="ARBA" id="ARBA00023080"/>
    </source>
</evidence>
<keyword evidence="6" id="KW-0460">Magnesium</keyword>
<evidence type="ECO:0000256" key="8">
    <source>
        <dbReference type="ARBA" id="ARBA00023118"/>
    </source>
</evidence>
<comment type="catalytic activity">
    <reaction evidence="11">
        <text>GTP + ATP = 3',3'-cGAMP + 2 diphosphate</text>
        <dbReference type="Rhea" id="RHEA:35647"/>
        <dbReference type="ChEBI" id="CHEBI:30616"/>
        <dbReference type="ChEBI" id="CHEBI:33019"/>
        <dbReference type="ChEBI" id="CHEBI:37565"/>
        <dbReference type="ChEBI" id="CHEBI:71501"/>
    </reaction>
    <physiologicalReaction direction="left-to-right" evidence="11">
        <dbReference type="Rhea" id="RHEA:35648"/>
    </physiologicalReaction>
</comment>
<keyword evidence="4" id="KW-0547">Nucleotide-binding</keyword>
<dbReference type="GO" id="GO:0140701">
    <property type="term" value="F:3',3'-cyclic GMP-AMP synthase activity"/>
    <property type="evidence" value="ECO:0007669"/>
    <property type="project" value="InterPro"/>
</dbReference>
<gene>
    <name evidence="14" type="ORF">GNQ08_07655</name>
</gene>
<keyword evidence="3" id="KW-0479">Metal-binding</keyword>
<evidence type="ECO:0000256" key="2">
    <source>
        <dbReference type="ARBA" id="ARBA00022695"/>
    </source>
</evidence>
<keyword evidence="9" id="KW-0342">GTP-binding</keyword>
<dbReference type="NCBIfam" id="NF041078">
    <property type="entry name" value="cGAS"/>
    <property type="match status" value="1"/>
</dbReference>
<keyword evidence="5" id="KW-0067">ATP-binding</keyword>
<dbReference type="Pfam" id="PF21654">
    <property type="entry name" value="DncV-like_NTFase"/>
    <property type="match status" value="1"/>
</dbReference>
<evidence type="ECO:0000256" key="9">
    <source>
        <dbReference type="ARBA" id="ARBA00023134"/>
    </source>
</evidence>
<dbReference type="RefSeq" id="WP_124333633.1">
    <property type="nucleotide sequence ID" value="NZ_BGML01000023.1"/>
</dbReference>
<keyword evidence="2" id="KW-0548">Nucleotidyltransferase</keyword>
<evidence type="ECO:0000256" key="6">
    <source>
        <dbReference type="ARBA" id="ARBA00022842"/>
    </source>
</evidence>
<keyword evidence="7" id="KW-0546">Nucleotide metabolism</keyword>
<protein>
    <recommendedName>
        <fullName evidence="10">Cyclic GMP-AMP synthase</fullName>
    </recommendedName>
</protein>